<dbReference type="HOGENOM" id="CLU_167438_1_0_4"/>
<dbReference type="Proteomes" id="UP000006552">
    <property type="component" value="Chromosome"/>
</dbReference>
<evidence type="ECO:0000313" key="2">
    <source>
        <dbReference type="Proteomes" id="UP000006552"/>
    </source>
</evidence>
<organism evidence="1 2">
    <name type="scientific">Aromatoleum aromaticum (strain DSM 19018 / LMG 30748 / EbN1)</name>
    <name type="common">Azoarcus sp. (strain EbN1)</name>
    <dbReference type="NCBI Taxonomy" id="76114"/>
    <lineage>
        <taxon>Bacteria</taxon>
        <taxon>Pseudomonadati</taxon>
        <taxon>Pseudomonadota</taxon>
        <taxon>Betaproteobacteria</taxon>
        <taxon>Rhodocyclales</taxon>
        <taxon>Rhodocyclaceae</taxon>
        <taxon>Aromatoleum</taxon>
    </lineage>
</organism>
<proteinExistence type="predicted"/>
<name>Q5NXG1_AROAE</name>
<dbReference type="KEGG" id="eba:ebB252"/>
<protein>
    <submittedName>
        <fullName evidence="1">Uncharacterized protein</fullName>
    </submittedName>
</protein>
<gene>
    <name evidence="1" type="ORF">ebB252</name>
</gene>
<dbReference type="eggNOG" id="ENOG5033I30">
    <property type="taxonomic scope" value="Bacteria"/>
</dbReference>
<accession>Q5NXG1</accession>
<evidence type="ECO:0000313" key="1">
    <source>
        <dbReference type="EMBL" id="CAI10253.1"/>
    </source>
</evidence>
<keyword evidence="2" id="KW-1185">Reference proteome</keyword>
<dbReference type="OrthoDB" id="6638191at2"/>
<dbReference type="STRING" id="76114.ebB252"/>
<dbReference type="EMBL" id="CR555306">
    <property type="protein sequence ID" value="CAI10253.1"/>
    <property type="molecule type" value="Genomic_DNA"/>
</dbReference>
<sequence>MNSKVVRLTGMVWYKPEHYDAVLRVMSDSKQLPRTFHEWRMKAETGEKVRRRDGEIVVRAFIDPETFPDWCRARGLNIDAKARNLFAALVAKETAERSHGEVGGIH</sequence>
<reference evidence="1 2" key="1">
    <citation type="journal article" date="2005" name="Arch. Microbiol.">
        <title>The genome sequence of an anaerobic aromatic-degrading denitrifying bacterium, strain EbN1.</title>
        <authorList>
            <person name="Rabus R."/>
            <person name="Kube M."/>
            <person name="Heider J."/>
            <person name="Beck A."/>
            <person name="Heitmann K."/>
            <person name="Widdel F."/>
            <person name="Reinhardt R."/>
        </authorList>
    </citation>
    <scope>NUCLEOTIDE SEQUENCE [LARGE SCALE GENOMIC DNA]</scope>
    <source>
        <strain evidence="1 2">EbN1</strain>
    </source>
</reference>
<dbReference type="AlphaFoldDB" id="Q5NXG1"/>